<evidence type="ECO:0000256" key="4">
    <source>
        <dbReference type="ARBA" id="ARBA00022801"/>
    </source>
</evidence>
<protein>
    <recommendedName>
        <fullName evidence="9">Peptidase S54 rhomboid domain-containing protein</fullName>
    </recommendedName>
</protein>
<dbReference type="AlphaFoldDB" id="A0A6A5V4H1"/>
<sequence>MSFIRCRTVLSRPLASGLPIARTAWIPVRQIQTRVSQKPSRHNPLRQPPQRQPEPILDQEHYTHKVYFEEEVPEIFEPPNVKVKFLVPAIWALTVSTGVYVSLAYLTAKDEMLEVGSSRLVEGNWVPTRKPSSAPYVNRGPPTPTEVASRAWRELDPMSRLSWSLIGFSGAVHLGGLAWRSAWANLWHVPASNRNFTLLTSTFVHSGPLHLAINAYAIYNFLPPTGYSRLFHGDTYHMLSFFLSTGIISGLAQHVASTVFKRHGAWSARIPSGGASGALFALFGAFCMEYPASGVGIILIPYHVEAQYFLPMVMLFDFVGMVRGYPGVRLGHAAHLGGACLGVVYSYFDGHTNVWRPLVDFWKRHLKNKPVA</sequence>
<proteinExistence type="inferred from homology"/>
<feature type="transmembrane region" description="Helical" evidence="8">
    <location>
        <begin position="85"/>
        <end position="108"/>
    </location>
</feature>
<gene>
    <name evidence="10" type="ORF">BU23DRAFT_469085</name>
</gene>
<feature type="transmembrane region" description="Helical" evidence="8">
    <location>
        <begin position="280"/>
        <end position="302"/>
    </location>
</feature>
<comment type="similarity">
    <text evidence="2">Belongs to the peptidase S54 family.</text>
</comment>
<evidence type="ECO:0000313" key="10">
    <source>
        <dbReference type="EMBL" id="KAF1972141.1"/>
    </source>
</evidence>
<reference evidence="10" key="1">
    <citation type="journal article" date="2020" name="Stud. Mycol.">
        <title>101 Dothideomycetes genomes: a test case for predicting lifestyles and emergence of pathogens.</title>
        <authorList>
            <person name="Haridas S."/>
            <person name="Albert R."/>
            <person name="Binder M."/>
            <person name="Bloem J."/>
            <person name="Labutti K."/>
            <person name="Salamov A."/>
            <person name="Andreopoulos B."/>
            <person name="Baker S."/>
            <person name="Barry K."/>
            <person name="Bills G."/>
            <person name="Bluhm B."/>
            <person name="Cannon C."/>
            <person name="Castanera R."/>
            <person name="Culley D."/>
            <person name="Daum C."/>
            <person name="Ezra D."/>
            <person name="Gonzalez J."/>
            <person name="Henrissat B."/>
            <person name="Kuo A."/>
            <person name="Liang C."/>
            <person name="Lipzen A."/>
            <person name="Lutzoni F."/>
            <person name="Magnuson J."/>
            <person name="Mondo S."/>
            <person name="Nolan M."/>
            <person name="Ohm R."/>
            <person name="Pangilinan J."/>
            <person name="Park H.-J."/>
            <person name="Ramirez L."/>
            <person name="Alfaro M."/>
            <person name="Sun H."/>
            <person name="Tritt A."/>
            <person name="Yoshinaga Y."/>
            <person name="Zwiers L.-H."/>
            <person name="Turgeon B."/>
            <person name="Goodwin S."/>
            <person name="Spatafora J."/>
            <person name="Crous P."/>
            <person name="Grigoriev I."/>
        </authorList>
    </citation>
    <scope>NUCLEOTIDE SEQUENCE</scope>
    <source>
        <strain evidence="10">CBS 107.79</strain>
    </source>
</reference>
<dbReference type="SUPFAM" id="SSF144091">
    <property type="entry name" value="Rhomboid-like"/>
    <property type="match status" value="1"/>
</dbReference>
<evidence type="ECO:0000313" key="11">
    <source>
        <dbReference type="Proteomes" id="UP000800036"/>
    </source>
</evidence>
<dbReference type="Proteomes" id="UP000800036">
    <property type="component" value="Unassembled WGS sequence"/>
</dbReference>
<evidence type="ECO:0000256" key="2">
    <source>
        <dbReference type="ARBA" id="ARBA00009045"/>
    </source>
</evidence>
<evidence type="ECO:0000259" key="9">
    <source>
        <dbReference type="Pfam" id="PF01694"/>
    </source>
</evidence>
<feature type="transmembrane region" description="Helical" evidence="8">
    <location>
        <begin position="239"/>
        <end position="260"/>
    </location>
</feature>
<feature type="transmembrane region" description="Helical" evidence="8">
    <location>
        <begin position="195"/>
        <end position="219"/>
    </location>
</feature>
<feature type="transmembrane region" description="Helical" evidence="8">
    <location>
        <begin position="161"/>
        <end position="183"/>
    </location>
</feature>
<dbReference type="InterPro" id="IPR050925">
    <property type="entry name" value="Rhomboid_protease_S54"/>
</dbReference>
<evidence type="ECO:0000256" key="3">
    <source>
        <dbReference type="ARBA" id="ARBA00022692"/>
    </source>
</evidence>
<keyword evidence="11" id="KW-1185">Reference proteome</keyword>
<name>A0A6A5V4H1_9PLEO</name>
<feature type="region of interest" description="Disordered" evidence="7">
    <location>
        <begin position="34"/>
        <end position="56"/>
    </location>
</feature>
<accession>A0A6A5V4H1</accession>
<dbReference type="OrthoDB" id="10260614at2759"/>
<evidence type="ECO:0000256" key="8">
    <source>
        <dbReference type="SAM" id="Phobius"/>
    </source>
</evidence>
<evidence type="ECO:0000256" key="5">
    <source>
        <dbReference type="ARBA" id="ARBA00022989"/>
    </source>
</evidence>
<dbReference type="InterPro" id="IPR035952">
    <property type="entry name" value="Rhomboid-like_sf"/>
</dbReference>
<dbReference type="PANTHER" id="PTHR43731">
    <property type="entry name" value="RHOMBOID PROTEASE"/>
    <property type="match status" value="1"/>
</dbReference>
<comment type="subcellular location">
    <subcellularLocation>
        <location evidence="1">Membrane</location>
        <topology evidence="1">Multi-pass membrane protein</topology>
    </subcellularLocation>
</comment>
<dbReference type="EMBL" id="ML976689">
    <property type="protein sequence ID" value="KAF1972141.1"/>
    <property type="molecule type" value="Genomic_DNA"/>
</dbReference>
<evidence type="ECO:0000256" key="6">
    <source>
        <dbReference type="ARBA" id="ARBA00023136"/>
    </source>
</evidence>
<dbReference type="GO" id="GO:0004252">
    <property type="term" value="F:serine-type endopeptidase activity"/>
    <property type="evidence" value="ECO:0007669"/>
    <property type="project" value="InterPro"/>
</dbReference>
<evidence type="ECO:0000256" key="7">
    <source>
        <dbReference type="SAM" id="MobiDB-lite"/>
    </source>
</evidence>
<dbReference type="Pfam" id="PF01694">
    <property type="entry name" value="Rhomboid"/>
    <property type="match status" value="1"/>
</dbReference>
<dbReference type="PANTHER" id="PTHR43731:SF14">
    <property type="entry name" value="PRESENILIN-ASSOCIATED RHOMBOID-LIKE PROTEIN, MITOCHONDRIAL"/>
    <property type="match status" value="1"/>
</dbReference>
<keyword evidence="3 8" id="KW-0812">Transmembrane</keyword>
<dbReference type="Gene3D" id="1.20.1540.10">
    <property type="entry name" value="Rhomboid-like"/>
    <property type="match status" value="1"/>
</dbReference>
<dbReference type="GO" id="GO:0006465">
    <property type="term" value="P:signal peptide processing"/>
    <property type="evidence" value="ECO:0007669"/>
    <property type="project" value="TreeGrafter"/>
</dbReference>
<dbReference type="InterPro" id="IPR022764">
    <property type="entry name" value="Peptidase_S54_rhomboid_dom"/>
</dbReference>
<evidence type="ECO:0000256" key="1">
    <source>
        <dbReference type="ARBA" id="ARBA00004141"/>
    </source>
</evidence>
<dbReference type="GO" id="GO:0016020">
    <property type="term" value="C:membrane"/>
    <property type="evidence" value="ECO:0007669"/>
    <property type="project" value="UniProtKB-SubCell"/>
</dbReference>
<organism evidence="10 11">
    <name type="scientific">Bimuria novae-zelandiae CBS 107.79</name>
    <dbReference type="NCBI Taxonomy" id="1447943"/>
    <lineage>
        <taxon>Eukaryota</taxon>
        <taxon>Fungi</taxon>
        <taxon>Dikarya</taxon>
        <taxon>Ascomycota</taxon>
        <taxon>Pezizomycotina</taxon>
        <taxon>Dothideomycetes</taxon>
        <taxon>Pleosporomycetidae</taxon>
        <taxon>Pleosporales</taxon>
        <taxon>Massarineae</taxon>
        <taxon>Didymosphaeriaceae</taxon>
        <taxon>Bimuria</taxon>
    </lineage>
</organism>
<feature type="domain" description="Peptidase S54 rhomboid" evidence="9">
    <location>
        <begin position="196"/>
        <end position="349"/>
    </location>
</feature>
<keyword evidence="5 8" id="KW-1133">Transmembrane helix</keyword>
<keyword evidence="6 8" id="KW-0472">Membrane</keyword>
<keyword evidence="4" id="KW-0378">Hydrolase</keyword>